<organism evidence="9 10">
    <name type="scientific">Leptidea sinapis</name>
    <dbReference type="NCBI Taxonomy" id="189913"/>
    <lineage>
        <taxon>Eukaryota</taxon>
        <taxon>Metazoa</taxon>
        <taxon>Ecdysozoa</taxon>
        <taxon>Arthropoda</taxon>
        <taxon>Hexapoda</taxon>
        <taxon>Insecta</taxon>
        <taxon>Pterygota</taxon>
        <taxon>Neoptera</taxon>
        <taxon>Endopterygota</taxon>
        <taxon>Lepidoptera</taxon>
        <taxon>Glossata</taxon>
        <taxon>Ditrysia</taxon>
        <taxon>Papilionoidea</taxon>
        <taxon>Pieridae</taxon>
        <taxon>Dismorphiinae</taxon>
        <taxon>Leptidea</taxon>
    </lineage>
</organism>
<keyword evidence="4 8" id="KW-0812">Transmembrane</keyword>
<dbReference type="AlphaFoldDB" id="A0A5E4QX69"/>
<feature type="transmembrane region" description="Helical" evidence="8">
    <location>
        <begin position="26"/>
        <end position="46"/>
    </location>
</feature>
<gene>
    <name evidence="9" type="ORF">LSINAPIS_LOCUS12928</name>
</gene>
<dbReference type="InterPro" id="IPR008506">
    <property type="entry name" value="SND2/TMEM208"/>
</dbReference>
<evidence type="ECO:0000256" key="8">
    <source>
        <dbReference type="SAM" id="Phobius"/>
    </source>
</evidence>
<feature type="transmembrane region" description="Helical" evidence="8">
    <location>
        <begin position="106"/>
        <end position="130"/>
    </location>
</feature>
<evidence type="ECO:0000256" key="7">
    <source>
        <dbReference type="ARBA" id="ARBA00023136"/>
    </source>
</evidence>
<evidence type="ECO:0000313" key="10">
    <source>
        <dbReference type="Proteomes" id="UP000324832"/>
    </source>
</evidence>
<comment type="subcellular location">
    <subcellularLocation>
        <location evidence="1">Endoplasmic reticulum membrane</location>
        <topology evidence="1">Multi-pass membrane protein</topology>
    </subcellularLocation>
</comment>
<evidence type="ECO:0000313" key="9">
    <source>
        <dbReference type="EMBL" id="VVD02789.1"/>
    </source>
</evidence>
<proteinExistence type="inferred from homology"/>
<keyword evidence="7 8" id="KW-0472">Membrane</keyword>
<accession>A0A5E4QX69</accession>
<evidence type="ECO:0000256" key="3">
    <source>
        <dbReference type="ARBA" id="ARBA00015033"/>
    </source>
</evidence>
<dbReference type="GO" id="GO:0006624">
    <property type="term" value="P:vacuolar protein processing"/>
    <property type="evidence" value="ECO:0007669"/>
    <property type="project" value="TreeGrafter"/>
</dbReference>
<dbReference type="EMBL" id="FZQP02006332">
    <property type="protein sequence ID" value="VVD02789.1"/>
    <property type="molecule type" value="Genomic_DNA"/>
</dbReference>
<keyword evidence="5" id="KW-0256">Endoplasmic reticulum</keyword>
<protein>
    <recommendedName>
        <fullName evidence="3">Transmembrane protein 208</fullName>
    </recommendedName>
</protein>
<feature type="transmembrane region" description="Helical" evidence="8">
    <location>
        <begin position="53"/>
        <end position="72"/>
    </location>
</feature>
<dbReference type="PANTHER" id="PTHR13505">
    <property type="entry name" value="TRANSMEMBRANE PROTEIN 208"/>
    <property type="match status" value="1"/>
</dbReference>
<keyword evidence="6 8" id="KW-1133">Transmembrane helix</keyword>
<dbReference type="GO" id="GO:0005789">
    <property type="term" value="C:endoplasmic reticulum membrane"/>
    <property type="evidence" value="ECO:0007669"/>
    <property type="project" value="UniProtKB-SubCell"/>
</dbReference>
<dbReference type="OrthoDB" id="10012212at2759"/>
<sequence length="173" mass="19952">MPPQPKKAPTKGAKQVVVENEATINFYRNMAGAVALLYSAIMFGFYNDQITSGLVFLNVMVMIVYVGCYQMMRYMSQALYTDEGVLVDAGLDLNMEGGIGEHIKDIVILTSITHALAIISNYFWLLLLFIPVRGFWLVWKNFLGPWFFQEAPQDAEMDEKKRKKMERRMRRHQ</sequence>
<dbReference type="Proteomes" id="UP000324832">
    <property type="component" value="Unassembled WGS sequence"/>
</dbReference>
<evidence type="ECO:0000256" key="5">
    <source>
        <dbReference type="ARBA" id="ARBA00022824"/>
    </source>
</evidence>
<dbReference type="PANTHER" id="PTHR13505:SF7">
    <property type="entry name" value="TRANSMEMBRANE PROTEIN 208"/>
    <property type="match status" value="1"/>
</dbReference>
<reference evidence="9 10" key="1">
    <citation type="submission" date="2017-07" db="EMBL/GenBank/DDBJ databases">
        <authorList>
            <person name="Talla V."/>
            <person name="Backstrom N."/>
        </authorList>
    </citation>
    <scope>NUCLEOTIDE SEQUENCE [LARGE SCALE GENOMIC DNA]</scope>
</reference>
<comment type="similarity">
    <text evidence="2">Belongs to the TMEM208 family.</text>
</comment>
<dbReference type="GO" id="GO:0005773">
    <property type="term" value="C:vacuole"/>
    <property type="evidence" value="ECO:0007669"/>
    <property type="project" value="GOC"/>
</dbReference>
<dbReference type="Pfam" id="PF05620">
    <property type="entry name" value="TMEM208_SND2"/>
    <property type="match status" value="1"/>
</dbReference>
<name>A0A5E4QX69_9NEOP</name>
<evidence type="ECO:0000256" key="6">
    <source>
        <dbReference type="ARBA" id="ARBA00022989"/>
    </source>
</evidence>
<evidence type="ECO:0000256" key="2">
    <source>
        <dbReference type="ARBA" id="ARBA00009950"/>
    </source>
</evidence>
<keyword evidence="10" id="KW-1185">Reference proteome</keyword>
<evidence type="ECO:0000256" key="1">
    <source>
        <dbReference type="ARBA" id="ARBA00004477"/>
    </source>
</evidence>
<evidence type="ECO:0000256" key="4">
    <source>
        <dbReference type="ARBA" id="ARBA00022692"/>
    </source>
</evidence>